<dbReference type="OrthoDB" id="9827868at2"/>
<comment type="caution">
    <text evidence="1">The sequence shown here is derived from an EMBL/GenBank/DDBJ whole genome shotgun (WGS) entry which is preliminary data.</text>
</comment>
<keyword evidence="2" id="KW-1185">Reference proteome</keyword>
<dbReference type="AlphaFoldDB" id="A0A5M6HUA9"/>
<protein>
    <submittedName>
        <fullName evidence="1">Uncharacterized protein</fullName>
    </submittedName>
</protein>
<accession>A0A5M6HUA9</accession>
<reference evidence="1 2" key="1">
    <citation type="submission" date="2019-09" db="EMBL/GenBank/DDBJ databases">
        <title>Draft Whole-Genome sequence of Blastochloris sulfoviridis DSM 729.</title>
        <authorList>
            <person name="Meyer T.E."/>
            <person name="Kyndt J.A."/>
        </authorList>
    </citation>
    <scope>NUCLEOTIDE SEQUENCE [LARGE SCALE GENOMIC DNA]</scope>
    <source>
        <strain evidence="1 2">DSM 729</strain>
    </source>
</reference>
<gene>
    <name evidence="1" type="ORF">F1193_12410</name>
</gene>
<dbReference type="EMBL" id="VWPL01000023">
    <property type="protein sequence ID" value="KAA5599228.1"/>
    <property type="molecule type" value="Genomic_DNA"/>
</dbReference>
<proteinExistence type="predicted"/>
<name>A0A5M6HUA9_9HYPH</name>
<dbReference type="RefSeq" id="WP_150098130.1">
    <property type="nucleotide sequence ID" value="NZ_VWPL01000023.1"/>
</dbReference>
<dbReference type="Proteomes" id="UP000323886">
    <property type="component" value="Unassembled WGS sequence"/>
</dbReference>
<sequence length="179" mass="20150">MTAIPSEITSAAANTVSLPDLAVRFAELYPRWCDYKNRRHAEHEEFEARVLAATGMTFDEAEARGGILFENYRAVRKQVIYDDKQTGRLDDDDPEEIIWDEIEDIASAILKHPALSMDNIRLQAQAVAVYCLSYWADVKSIDHDVWHMRRAIENFAAVAGVELLPGLDEVVSLDAVPMA</sequence>
<organism evidence="1 2">
    <name type="scientific">Blastochloris sulfoviridis</name>
    <dbReference type="NCBI Taxonomy" id="50712"/>
    <lineage>
        <taxon>Bacteria</taxon>
        <taxon>Pseudomonadati</taxon>
        <taxon>Pseudomonadota</taxon>
        <taxon>Alphaproteobacteria</taxon>
        <taxon>Hyphomicrobiales</taxon>
        <taxon>Blastochloridaceae</taxon>
        <taxon>Blastochloris</taxon>
    </lineage>
</organism>
<evidence type="ECO:0000313" key="2">
    <source>
        <dbReference type="Proteomes" id="UP000323886"/>
    </source>
</evidence>
<evidence type="ECO:0000313" key="1">
    <source>
        <dbReference type="EMBL" id="KAA5599228.1"/>
    </source>
</evidence>